<gene>
    <name evidence="12" type="ORF">MIND_00874700</name>
</gene>
<feature type="signal peptide" evidence="11">
    <location>
        <begin position="1"/>
        <end position="23"/>
    </location>
</feature>
<dbReference type="PRINTS" id="PR00463">
    <property type="entry name" value="EP450I"/>
</dbReference>
<dbReference type="PANTHER" id="PTHR46300:SF7">
    <property type="entry name" value="P450, PUTATIVE (EUROFUNG)-RELATED"/>
    <property type="match status" value="1"/>
</dbReference>
<dbReference type="GO" id="GO:0016705">
    <property type="term" value="F:oxidoreductase activity, acting on paired donors, with incorporation or reduction of molecular oxygen"/>
    <property type="evidence" value="ECO:0007669"/>
    <property type="project" value="InterPro"/>
</dbReference>
<organism evidence="12 13">
    <name type="scientific">Mycena indigotica</name>
    <dbReference type="NCBI Taxonomy" id="2126181"/>
    <lineage>
        <taxon>Eukaryota</taxon>
        <taxon>Fungi</taxon>
        <taxon>Dikarya</taxon>
        <taxon>Basidiomycota</taxon>
        <taxon>Agaricomycotina</taxon>
        <taxon>Agaricomycetes</taxon>
        <taxon>Agaricomycetidae</taxon>
        <taxon>Agaricales</taxon>
        <taxon>Marasmiineae</taxon>
        <taxon>Mycenaceae</taxon>
        <taxon>Mycena</taxon>
    </lineage>
</organism>
<keyword evidence="11" id="KW-0732">Signal</keyword>
<evidence type="ECO:0000256" key="3">
    <source>
        <dbReference type="ARBA" id="ARBA00010617"/>
    </source>
</evidence>
<keyword evidence="6 10" id="KW-0560">Oxidoreductase</keyword>
<evidence type="ECO:0000313" key="13">
    <source>
        <dbReference type="Proteomes" id="UP000636479"/>
    </source>
</evidence>
<keyword evidence="7 9" id="KW-0408">Iron</keyword>
<dbReference type="InterPro" id="IPR036396">
    <property type="entry name" value="Cyt_P450_sf"/>
</dbReference>
<keyword evidence="13" id="KW-1185">Reference proteome</keyword>
<evidence type="ECO:0000256" key="9">
    <source>
        <dbReference type="PIRSR" id="PIRSR602401-1"/>
    </source>
</evidence>
<dbReference type="GeneID" id="59347922"/>
<dbReference type="PROSITE" id="PS00086">
    <property type="entry name" value="CYTOCHROME_P450"/>
    <property type="match status" value="1"/>
</dbReference>
<protein>
    <submittedName>
        <fullName evidence="12">O-methylsterigmatocystin oxidoreductase</fullName>
    </submittedName>
</protein>
<evidence type="ECO:0000256" key="5">
    <source>
        <dbReference type="ARBA" id="ARBA00022723"/>
    </source>
</evidence>
<dbReference type="EMBL" id="JACAZF010000007">
    <property type="protein sequence ID" value="KAF7299260.1"/>
    <property type="molecule type" value="Genomic_DNA"/>
</dbReference>
<dbReference type="InterPro" id="IPR001128">
    <property type="entry name" value="Cyt_P450"/>
</dbReference>
<dbReference type="InterPro" id="IPR050364">
    <property type="entry name" value="Cytochrome_P450_fung"/>
</dbReference>
<feature type="binding site" description="axial binding residue" evidence="9">
    <location>
        <position position="458"/>
    </location>
    <ligand>
        <name>heme</name>
        <dbReference type="ChEBI" id="CHEBI:30413"/>
    </ligand>
    <ligandPart>
        <name>Fe</name>
        <dbReference type="ChEBI" id="CHEBI:18248"/>
    </ligandPart>
</feature>
<dbReference type="Proteomes" id="UP000636479">
    <property type="component" value="Unassembled WGS sequence"/>
</dbReference>
<dbReference type="OrthoDB" id="2789670at2759"/>
<dbReference type="InterPro" id="IPR002401">
    <property type="entry name" value="Cyt_P450_E_grp-I"/>
</dbReference>
<evidence type="ECO:0000256" key="6">
    <source>
        <dbReference type="ARBA" id="ARBA00023002"/>
    </source>
</evidence>
<dbReference type="PRINTS" id="PR00385">
    <property type="entry name" value="P450"/>
</dbReference>
<dbReference type="InterPro" id="IPR017972">
    <property type="entry name" value="Cyt_P450_CS"/>
</dbReference>
<dbReference type="GO" id="GO:0020037">
    <property type="term" value="F:heme binding"/>
    <property type="evidence" value="ECO:0007669"/>
    <property type="project" value="InterPro"/>
</dbReference>
<feature type="chain" id="PRO_5034164619" evidence="11">
    <location>
        <begin position="24"/>
        <end position="538"/>
    </location>
</feature>
<comment type="cofactor">
    <cofactor evidence="1 9">
        <name>heme</name>
        <dbReference type="ChEBI" id="CHEBI:30413"/>
    </cofactor>
</comment>
<evidence type="ECO:0000256" key="10">
    <source>
        <dbReference type="RuleBase" id="RU000461"/>
    </source>
</evidence>
<dbReference type="GO" id="GO:0005506">
    <property type="term" value="F:iron ion binding"/>
    <property type="evidence" value="ECO:0007669"/>
    <property type="project" value="InterPro"/>
</dbReference>
<evidence type="ECO:0000313" key="12">
    <source>
        <dbReference type="EMBL" id="KAF7299260.1"/>
    </source>
</evidence>
<keyword evidence="5 9" id="KW-0479">Metal-binding</keyword>
<evidence type="ECO:0000256" key="11">
    <source>
        <dbReference type="SAM" id="SignalP"/>
    </source>
</evidence>
<sequence>METLPGLLLGFGVALIFVHCAKSALQKASNLPYPPGPRPLPILGNIRQAPASFPWLTYQEWARPIVHFQAFNNHTIIINSATVANDLLEKRSQIYSDRPQIPMTTMMGWDFALGFIPYGSRWRQYRRILHQYLRREASLDYRAIELKKIHDMLRLFLVSPTDFYAHIRSLAAAIIMSTVYNYDIKPTNDPFVDLAEASLQRLGASVFPGAMFVNLLPWLRHFPGWLPGFGFQAFCADTRVLTQRMTRDPYVYAQQNMLEGRDTSSMVAKILASGKAQGDSKIIAEVAGVAFAAGADTTVSAVTTFILAMATNPDIQRKAQVEIDNVVGSHRLPDFSDREELPYIEAVYREVLRWRPVSSFRFLRDCLLLTSLQGQSSMPNYKVITFLQGPRSFRIFGLLELVVVVDGDNTLFRAMCHDESIYPEPDKFKPERFLSDNGKVTSDPRMNIMAFGHGRRVCVGQHLADDSVWASIVSILSVFNIAKARDSSGKEIDIPGGYSDLLISHPEPFDCAITPRSSKTQTLIEDTANRDYSDTVRS</sequence>
<dbReference type="RefSeq" id="XP_037218648.1">
    <property type="nucleotide sequence ID" value="XM_037365406.1"/>
</dbReference>
<evidence type="ECO:0000256" key="8">
    <source>
        <dbReference type="ARBA" id="ARBA00023033"/>
    </source>
</evidence>
<dbReference type="PANTHER" id="PTHR46300">
    <property type="entry name" value="P450, PUTATIVE (EUROFUNG)-RELATED-RELATED"/>
    <property type="match status" value="1"/>
</dbReference>
<keyword evidence="4 9" id="KW-0349">Heme</keyword>
<comment type="pathway">
    <text evidence="2">Secondary metabolite biosynthesis.</text>
</comment>
<dbReference type="SUPFAM" id="SSF48264">
    <property type="entry name" value="Cytochrome P450"/>
    <property type="match status" value="1"/>
</dbReference>
<dbReference type="Pfam" id="PF00067">
    <property type="entry name" value="p450"/>
    <property type="match status" value="2"/>
</dbReference>
<accession>A0A8H6SK14</accession>
<evidence type="ECO:0000256" key="2">
    <source>
        <dbReference type="ARBA" id="ARBA00005179"/>
    </source>
</evidence>
<evidence type="ECO:0000256" key="7">
    <source>
        <dbReference type="ARBA" id="ARBA00023004"/>
    </source>
</evidence>
<dbReference type="Gene3D" id="1.10.630.10">
    <property type="entry name" value="Cytochrome P450"/>
    <property type="match status" value="1"/>
</dbReference>
<evidence type="ECO:0000256" key="1">
    <source>
        <dbReference type="ARBA" id="ARBA00001971"/>
    </source>
</evidence>
<reference evidence="12" key="1">
    <citation type="submission" date="2020-05" db="EMBL/GenBank/DDBJ databases">
        <title>Mycena genomes resolve the evolution of fungal bioluminescence.</title>
        <authorList>
            <person name="Tsai I.J."/>
        </authorList>
    </citation>
    <scope>NUCLEOTIDE SEQUENCE</scope>
    <source>
        <strain evidence="12">171206Taipei</strain>
    </source>
</reference>
<dbReference type="CDD" id="cd11065">
    <property type="entry name" value="CYP64-like"/>
    <property type="match status" value="1"/>
</dbReference>
<dbReference type="GO" id="GO:0004497">
    <property type="term" value="F:monooxygenase activity"/>
    <property type="evidence" value="ECO:0007669"/>
    <property type="project" value="UniProtKB-KW"/>
</dbReference>
<name>A0A8H6SK14_9AGAR</name>
<dbReference type="AlphaFoldDB" id="A0A8H6SK14"/>
<comment type="similarity">
    <text evidence="3 10">Belongs to the cytochrome P450 family.</text>
</comment>
<comment type="caution">
    <text evidence="12">The sequence shown here is derived from an EMBL/GenBank/DDBJ whole genome shotgun (WGS) entry which is preliminary data.</text>
</comment>
<evidence type="ECO:0000256" key="4">
    <source>
        <dbReference type="ARBA" id="ARBA00022617"/>
    </source>
</evidence>
<proteinExistence type="inferred from homology"/>
<keyword evidence="8 10" id="KW-0503">Monooxygenase</keyword>